<dbReference type="InterPro" id="IPR045540">
    <property type="entry name" value="YegS/DAGK_C"/>
</dbReference>
<reference evidence="13 14" key="1">
    <citation type="journal article" date="2013" name="Int. J. Syst. Evol. Microbiol.">
        <title>Kordia antarctica sp. nov., isolated from Antarctic seawater.</title>
        <authorList>
            <person name="Baek K."/>
            <person name="Choi A."/>
            <person name="Kang I."/>
            <person name="Lee K."/>
            <person name="Cho J.C."/>
        </authorList>
    </citation>
    <scope>NUCLEOTIDE SEQUENCE [LARGE SCALE GENOMIC DNA]</scope>
    <source>
        <strain evidence="13 14">IMCC3317</strain>
    </source>
</reference>
<dbReference type="KEGG" id="kan:IMCC3317_29140"/>
<dbReference type="Gene3D" id="3.40.50.10330">
    <property type="entry name" value="Probable inorganic polyphosphate/atp-NAD kinase, domain 1"/>
    <property type="match status" value="1"/>
</dbReference>
<keyword evidence="10" id="KW-0594">Phospholipid biosynthesis</keyword>
<evidence type="ECO:0000256" key="5">
    <source>
        <dbReference type="ARBA" id="ARBA00022741"/>
    </source>
</evidence>
<evidence type="ECO:0000256" key="3">
    <source>
        <dbReference type="ARBA" id="ARBA00022679"/>
    </source>
</evidence>
<proteinExistence type="predicted"/>
<evidence type="ECO:0000313" key="14">
    <source>
        <dbReference type="Proteomes" id="UP000464657"/>
    </source>
</evidence>
<dbReference type="Proteomes" id="UP000464657">
    <property type="component" value="Chromosome"/>
</dbReference>
<protein>
    <submittedName>
        <fullName evidence="13">Lipid kinase YtlR</fullName>
        <ecNumber evidence="13">2.7.1.-</ecNumber>
    </submittedName>
</protein>
<keyword evidence="11" id="KW-1208">Phospholipid metabolism</keyword>
<dbReference type="GO" id="GO:0005886">
    <property type="term" value="C:plasma membrane"/>
    <property type="evidence" value="ECO:0007669"/>
    <property type="project" value="TreeGrafter"/>
</dbReference>
<dbReference type="GO" id="GO:0008654">
    <property type="term" value="P:phospholipid biosynthetic process"/>
    <property type="evidence" value="ECO:0007669"/>
    <property type="project" value="UniProtKB-KW"/>
</dbReference>
<evidence type="ECO:0000256" key="7">
    <source>
        <dbReference type="ARBA" id="ARBA00022840"/>
    </source>
</evidence>
<evidence type="ECO:0000313" key="13">
    <source>
        <dbReference type="EMBL" id="QHI37535.1"/>
    </source>
</evidence>
<dbReference type="Pfam" id="PF19279">
    <property type="entry name" value="YegS_C"/>
    <property type="match status" value="1"/>
</dbReference>
<evidence type="ECO:0000256" key="10">
    <source>
        <dbReference type="ARBA" id="ARBA00023209"/>
    </source>
</evidence>
<keyword evidence="6 13" id="KW-0418">Kinase</keyword>
<keyword evidence="4" id="KW-0479">Metal-binding</keyword>
<evidence type="ECO:0000256" key="1">
    <source>
        <dbReference type="ARBA" id="ARBA00001946"/>
    </source>
</evidence>
<keyword evidence="3 13" id="KW-0808">Transferase</keyword>
<keyword evidence="5" id="KW-0547">Nucleotide-binding</keyword>
<dbReference type="SUPFAM" id="SSF111331">
    <property type="entry name" value="NAD kinase/diacylglycerol kinase-like"/>
    <property type="match status" value="1"/>
</dbReference>
<dbReference type="PANTHER" id="PTHR12358:SF106">
    <property type="entry name" value="LIPID KINASE YEGS"/>
    <property type="match status" value="1"/>
</dbReference>
<feature type="domain" description="DAGKc" evidence="12">
    <location>
        <begin position="1"/>
        <end position="137"/>
    </location>
</feature>
<gene>
    <name evidence="13" type="primary">ytlR</name>
    <name evidence="13" type="ORF">IMCC3317_29140</name>
</gene>
<dbReference type="EMBL" id="CP019288">
    <property type="protein sequence ID" value="QHI37535.1"/>
    <property type="molecule type" value="Genomic_DNA"/>
</dbReference>
<dbReference type="GO" id="GO:0005524">
    <property type="term" value="F:ATP binding"/>
    <property type="evidence" value="ECO:0007669"/>
    <property type="project" value="UniProtKB-KW"/>
</dbReference>
<accession>A0A7L4ZLS8</accession>
<evidence type="ECO:0000256" key="9">
    <source>
        <dbReference type="ARBA" id="ARBA00023098"/>
    </source>
</evidence>
<evidence type="ECO:0000256" key="8">
    <source>
        <dbReference type="ARBA" id="ARBA00022842"/>
    </source>
</evidence>
<organism evidence="13 14">
    <name type="scientific">Kordia antarctica</name>
    <dbReference type="NCBI Taxonomy" id="1218801"/>
    <lineage>
        <taxon>Bacteria</taxon>
        <taxon>Pseudomonadati</taxon>
        <taxon>Bacteroidota</taxon>
        <taxon>Flavobacteriia</taxon>
        <taxon>Flavobacteriales</taxon>
        <taxon>Flavobacteriaceae</taxon>
        <taxon>Kordia</taxon>
    </lineage>
</organism>
<dbReference type="RefSeq" id="WP_160130154.1">
    <property type="nucleotide sequence ID" value="NZ_CP019288.1"/>
</dbReference>
<dbReference type="InterPro" id="IPR017438">
    <property type="entry name" value="ATP-NAD_kinase_N"/>
</dbReference>
<keyword evidence="7" id="KW-0067">ATP-binding</keyword>
<sequence>MCKDKWFLIVNPTSGSFSGKRKWKQISREFEVQDIEFDYEFTTKPQHEYELVIEALENGFRKFVSIGGDGTLHHIVNGLMQQKTVPKQDLKVAVIPLGTGNDWVKTYNIPKNIKKAVAIIKTEHTVLQDIGTISLLNEAKTVFFNNVAGLGFDGYVVKRNERLKFLGAASFLISTVLSLASYKATSFTIETTQQKLTTKSLLTIIGICQFSGGGMQLTKDVNPADSFFDVSVAKHFTLFNLIRNVFGLFNGSITNHPLVETFKTNEVTITTSEPAVFIQADGELIGCGGFTATILPKSLRFVVP</sequence>
<dbReference type="InterPro" id="IPR016064">
    <property type="entry name" value="NAD/diacylglycerol_kinase_sf"/>
</dbReference>
<keyword evidence="9" id="KW-0443">Lipid metabolism</keyword>
<dbReference type="GO" id="GO:0046872">
    <property type="term" value="F:metal ion binding"/>
    <property type="evidence" value="ECO:0007669"/>
    <property type="project" value="UniProtKB-KW"/>
</dbReference>
<evidence type="ECO:0000256" key="2">
    <source>
        <dbReference type="ARBA" id="ARBA00022516"/>
    </source>
</evidence>
<dbReference type="GO" id="GO:0016301">
    <property type="term" value="F:kinase activity"/>
    <property type="evidence" value="ECO:0007669"/>
    <property type="project" value="UniProtKB-KW"/>
</dbReference>
<evidence type="ECO:0000256" key="11">
    <source>
        <dbReference type="ARBA" id="ARBA00023264"/>
    </source>
</evidence>
<dbReference type="InterPro" id="IPR001206">
    <property type="entry name" value="Diacylglycerol_kinase_cat_dom"/>
</dbReference>
<dbReference type="Gene3D" id="2.60.200.40">
    <property type="match status" value="1"/>
</dbReference>
<evidence type="ECO:0000259" key="12">
    <source>
        <dbReference type="PROSITE" id="PS50146"/>
    </source>
</evidence>
<dbReference type="NCBIfam" id="TIGR00147">
    <property type="entry name" value="YegS/Rv2252/BmrU family lipid kinase"/>
    <property type="match status" value="1"/>
</dbReference>
<dbReference type="InterPro" id="IPR005218">
    <property type="entry name" value="Diacylglycerol/lipid_kinase"/>
</dbReference>
<dbReference type="OrthoDB" id="9786026at2"/>
<keyword evidence="2" id="KW-0444">Lipid biosynthesis</keyword>
<comment type="cofactor">
    <cofactor evidence="1">
        <name>Mg(2+)</name>
        <dbReference type="ChEBI" id="CHEBI:18420"/>
    </cofactor>
</comment>
<dbReference type="PANTHER" id="PTHR12358">
    <property type="entry name" value="SPHINGOSINE KINASE"/>
    <property type="match status" value="1"/>
</dbReference>
<dbReference type="Pfam" id="PF00781">
    <property type="entry name" value="DAGK_cat"/>
    <property type="match status" value="1"/>
</dbReference>
<keyword evidence="14" id="KW-1185">Reference proteome</keyword>
<dbReference type="PROSITE" id="PS50146">
    <property type="entry name" value="DAGK"/>
    <property type="match status" value="1"/>
</dbReference>
<dbReference type="AlphaFoldDB" id="A0A7L4ZLS8"/>
<dbReference type="EC" id="2.7.1.-" evidence="13"/>
<dbReference type="InterPro" id="IPR050187">
    <property type="entry name" value="Lipid_Phosphate_FormReg"/>
</dbReference>
<dbReference type="SMART" id="SM00046">
    <property type="entry name" value="DAGKc"/>
    <property type="match status" value="1"/>
</dbReference>
<evidence type="ECO:0000256" key="6">
    <source>
        <dbReference type="ARBA" id="ARBA00022777"/>
    </source>
</evidence>
<evidence type="ECO:0000256" key="4">
    <source>
        <dbReference type="ARBA" id="ARBA00022723"/>
    </source>
</evidence>
<keyword evidence="8" id="KW-0460">Magnesium</keyword>
<name>A0A7L4ZLS8_9FLAO</name>